<dbReference type="Proteomes" id="UP000759131">
    <property type="component" value="Unassembled WGS sequence"/>
</dbReference>
<proteinExistence type="predicted"/>
<evidence type="ECO:0000313" key="1">
    <source>
        <dbReference type="EMBL" id="CAD7641958.1"/>
    </source>
</evidence>
<reference evidence="1" key="1">
    <citation type="submission" date="2020-11" db="EMBL/GenBank/DDBJ databases">
        <authorList>
            <person name="Tran Van P."/>
        </authorList>
    </citation>
    <scope>NUCLEOTIDE SEQUENCE</scope>
</reference>
<keyword evidence="2" id="KW-1185">Reference proteome</keyword>
<accession>A0A7R9LK57</accession>
<dbReference type="EMBL" id="CAJPIZ010026225">
    <property type="protein sequence ID" value="CAG2118968.1"/>
    <property type="molecule type" value="Genomic_DNA"/>
</dbReference>
<feature type="non-terminal residue" evidence="1">
    <location>
        <position position="1"/>
    </location>
</feature>
<name>A0A7R9LK57_9ACAR</name>
<dbReference type="AlphaFoldDB" id="A0A7R9LK57"/>
<dbReference type="EMBL" id="OC880800">
    <property type="protein sequence ID" value="CAD7641958.1"/>
    <property type="molecule type" value="Genomic_DNA"/>
</dbReference>
<sequence>PSGDTSRHCLATSDTRPALRPVTTTLAPDLANSRAMAAPIPELDPVIRATLPKQSTGAQENARQLVSKLVADNREYDIIVDMCCGTATGGHRHRIFGKN</sequence>
<evidence type="ECO:0000313" key="2">
    <source>
        <dbReference type="Proteomes" id="UP000759131"/>
    </source>
</evidence>
<protein>
    <submittedName>
        <fullName evidence="1">Uncharacterized protein</fullName>
    </submittedName>
</protein>
<organism evidence="1">
    <name type="scientific">Medioppia subpectinata</name>
    <dbReference type="NCBI Taxonomy" id="1979941"/>
    <lineage>
        <taxon>Eukaryota</taxon>
        <taxon>Metazoa</taxon>
        <taxon>Ecdysozoa</taxon>
        <taxon>Arthropoda</taxon>
        <taxon>Chelicerata</taxon>
        <taxon>Arachnida</taxon>
        <taxon>Acari</taxon>
        <taxon>Acariformes</taxon>
        <taxon>Sarcoptiformes</taxon>
        <taxon>Oribatida</taxon>
        <taxon>Brachypylina</taxon>
        <taxon>Oppioidea</taxon>
        <taxon>Oppiidae</taxon>
        <taxon>Medioppia</taxon>
    </lineage>
</organism>
<gene>
    <name evidence="1" type="ORF">OSB1V03_LOCUS18918</name>
</gene>
<dbReference type="OrthoDB" id="7408201at2759"/>